<dbReference type="AlphaFoldDB" id="A0A0K2TCT2"/>
<accession>A0A0K2TCT2</accession>
<sequence length="112" mass="12821">FLPPRLPLAVRDLLREPTLFSTLLLVRPLRLCQTDVFPLPRPLNFPLPQPPNFPLPLEVPLFPLEVDAFPRPLPRPLRLGVNVTPCPLWPEVDILLRPLRLGVDVLPRPLRL</sequence>
<name>A0A0K2TCT2_LEPSM</name>
<feature type="non-terminal residue" evidence="1">
    <location>
        <position position="1"/>
    </location>
</feature>
<organism evidence="1">
    <name type="scientific">Lepeophtheirus salmonis</name>
    <name type="common">Salmon louse</name>
    <name type="synonym">Caligus salmonis</name>
    <dbReference type="NCBI Taxonomy" id="72036"/>
    <lineage>
        <taxon>Eukaryota</taxon>
        <taxon>Metazoa</taxon>
        <taxon>Ecdysozoa</taxon>
        <taxon>Arthropoda</taxon>
        <taxon>Crustacea</taxon>
        <taxon>Multicrustacea</taxon>
        <taxon>Hexanauplia</taxon>
        <taxon>Copepoda</taxon>
        <taxon>Siphonostomatoida</taxon>
        <taxon>Caligidae</taxon>
        <taxon>Lepeophtheirus</taxon>
    </lineage>
</organism>
<evidence type="ECO:0000313" key="1">
    <source>
        <dbReference type="EMBL" id="CDW23372.1"/>
    </source>
</evidence>
<protein>
    <submittedName>
        <fullName evidence="1">Uncharacterized protein</fullName>
    </submittedName>
</protein>
<proteinExistence type="predicted"/>
<dbReference type="EMBL" id="HACA01006011">
    <property type="protein sequence ID" value="CDW23372.1"/>
    <property type="molecule type" value="Transcribed_RNA"/>
</dbReference>
<reference evidence="1" key="1">
    <citation type="submission" date="2014-05" db="EMBL/GenBank/DDBJ databases">
        <authorList>
            <person name="Chronopoulou M."/>
        </authorList>
    </citation>
    <scope>NUCLEOTIDE SEQUENCE</scope>
    <source>
        <tissue evidence="1">Whole organism</tissue>
    </source>
</reference>